<dbReference type="AlphaFoldDB" id="A0AB73G256"/>
<dbReference type="Proteomes" id="UP000061665">
    <property type="component" value="Unassembled WGS sequence"/>
</dbReference>
<dbReference type="EMBL" id="LOZE01000045">
    <property type="protein sequence ID" value="KVM34192.1"/>
    <property type="molecule type" value="Genomic_DNA"/>
</dbReference>
<reference evidence="2 3" key="1">
    <citation type="submission" date="2015-11" db="EMBL/GenBank/DDBJ databases">
        <title>Expanding the genomic diversity of Burkholderia species for the development of highly accurate diagnostics.</title>
        <authorList>
            <person name="Sahl J."/>
            <person name="Keim P."/>
            <person name="Wagner D."/>
        </authorList>
    </citation>
    <scope>NUCLEOTIDE SEQUENCE [LARGE SCALE GENOMIC DNA]</scope>
    <source>
        <strain evidence="2 3">MSMB2058</strain>
    </source>
</reference>
<evidence type="ECO:0008006" key="4">
    <source>
        <dbReference type="Google" id="ProtNLM"/>
    </source>
</evidence>
<accession>A0AB73G256</accession>
<evidence type="ECO:0000256" key="1">
    <source>
        <dbReference type="SAM" id="Phobius"/>
    </source>
</evidence>
<keyword evidence="1" id="KW-0812">Transmembrane</keyword>
<evidence type="ECO:0000313" key="2">
    <source>
        <dbReference type="EMBL" id="KVM34192.1"/>
    </source>
</evidence>
<protein>
    <recommendedName>
        <fullName evidence="4">DUF3301 domain-containing protein</fullName>
    </recommendedName>
</protein>
<organism evidence="2 3">
    <name type="scientific">Burkholderia ubonensis</name>
    <dbReference type="NCBI Taxonomy" id="101571"/>
    <lineage>
        <taxon>Bacteria</taxon>
        <taxon>Pseudomonadati</taxon>
        <taxon>Pseudomonadota</taxon>
        <taxon>Betaproteobacteria</taxon>
        <taxon>Burkholderiales</taxon>
        <taxon>Burkholderiaceae</taxon>
        <taxon>Burkholderia</taxon>
        <taxon>Burkholderia cepacia complex</taxon>
    </lineage>
</organism>
<feature type="transmembrane region" description="Helical" evidence="1">
    <location>
        <begin position="12"/>
        <end position="33"/>
    </location>
</feature>
<gene>
    <name evidence="2" type="ORF">WJ53_03620</name>
</gene>
<comment type="caution">
    <text evidence="2">The sequence shown here is derived from an EMBL/GenBank/DDBJ whole genome shotgun (WGS) entry which is preliminary data.</text>
</comment>
<proteinExistence type="predicted"/>
<dbReference type="RefSeq" id="WP_059626740.1">
    <property type="nucleotide sequence ID" value="NZ_LOXP01000057.1"/>
</dbReference>
<keyword evidence="1" id="KW-0472">Membrane</keyword>
<evidence type="ECO:0000313" key="3">
    <source>
        <dbReference type="Proteomes" id="UP000061665"/>
    </source>
</evidence>
<keyword evidence="1" id="KW-1133">Transmembrane helix</keyword>
<sequence>MLSTVLCFVMRWILWIIAAAIGAFVLLFVVVAISRYERTEGSCPDASIEVFRGKILAYIEEQGVQSNRIQFDGAPRYHAWKLGVWEFPLLIDGTKYIAMIDCNEQIASYWRVKESPHAPPSPSN</sequence>
<name>A0AB73G256_9BURK</name>